<dbReference type="Pfam" id="PF05183">
    <property type="entry name" value="RdRP"/>
    <property type="match status" value="1"/>
</dbReference>
<comment type="catalytic activity">
    <reaction evidence="1">
        <text>RNA(n) + a ribonucleoside 5'-triphosphate = RNA(n+1) + diphosphate</text>
        <dbReference type="Rhea" id="RHEA:21248"/>
        <dbReference type="Rhea" id="RHEA-COMP:14527"/>
        <dbReference type="Rhea" id="RHEA-COMP:17342"/>
        <dbReference type="ChEBI" id="CHEBI:33019"/>
        <dbReference type="ChEBI" id="CHEBI:61557"/>
        <dbReference type="ChEBI" id="CHEBI:140395"/>
        <dbReference type="EC" id="2.7.7.48"/>
    </reaction>
</comment>
<organism evidence="4">
    <name type="scientific">Thalassiosira pseudonana</name>
    <name type="common">Marine diatom</name>
    <name type="synonym">Cyclotella nana</name>
    <dbReference type="NCBI Taxonomy" id="35128"/>
    <lineage>
        <taxon>Eukaryota</taxon>
        <taxon>Sar</taxon>
        <taxon>Stramenopiles</taxon>
        <taxon>Ochrophyta</taxon>
        <taxon>Bacillariophyta</taxon>
        <taxon>Coscinodiscophyceae</taxon>
        <taxon>Thalassiosirophycidae</taxon>
        <taxon>Thalassiosirales</taxon>
        <taxon>Thalassiosiraceae</taxon>
        <taxon>Thalassiosira</taxon>
    </lineage>
</organism>
<keyword evidence="1" id="KW-0808">Transferase</keyword>
<dbReference type="EC" id="2.7.7.48" evidence="1"/>
<proteinExistence type="inferred from homology"/>
<reference evidence="4" key="1">
    <citation type="journal article" date="2009" name="Nucleic Acids Res.">
        <title>Gene silencing in the marine diatom Phaeodactylum tricornutum.</title>
        <authorList>
            <person name="De Riso V."/>
            <person name="Raniello R."/>
            <person name="Maumus F."/>
            <person name="Rogato A."/>
            <person name="Bowler C."/>
            <person name="Falciatore A."/>
        </authorList>
    </citation>
    <scope>NUCLEOTIDE SEQUENCE</scope>
</reference>
<keyword evidence="1" id="KW-0694">RNA-binding</keyword>
<evidence type="ECO:0000256" key="1">
    <source>
        <dbReference type="RuleBase" id="RU363098"/>
    </source>
</evidence>
<protein>
    <recommendedName>
        <fullName evidence="1">RNA-dependent RNA polymerase</fullName>
        <ecNumber evidence="1">2.7.7.48</ecNumber>
    </recommendedName>
</protein>
<feature type="compositionally biased region" description="Basic and acidic residues" evidence="2">
    <location>
        <begin position="276"/>
        <end position="288"/>
    </location>
</feature>
<dbReference type="AlphaFoldDB" id="C7SYH8"/>
<dbReference type="InterPro" id="IPR057596">
    <property type="entry name" value="RDRP_core"/>
</dbReference>
<accession>C7SYH8</accession>
<evidence type="ECO:0000259" key="3">
    <source>
        <dbReference type="Pfam" id="PF05183"/>
    </source>
</evidence>
<name>C7SYH8_THAPS</name>
<dbReference type="GO" id="GO:0003968">
    <property type="term" value="F:RNA-directed RNA polymerase activity"/>
    <property type="evidence" value="ECO:0007669"/>
    <property type="project" value="UniProtKB-KW"/>
</dbReference>
<comment type="similarity">
    <text evidence="1">Belongs to the RdRP family.</text>
</comment>
<dbReference type="GO" id="GO:0003723">
    <property type="term" value="F:RNA binding"/>
    <property type="evidence" value="ECO:0007669"/>
    <property type="project" value="UniProtKB-KW"/>
</dbReference>
<sequence>MTHHHQLNPYRCYSKLSARSFCSKHGQLLTIVLISQQFIEMSDSDDEAPKGVIPLVDVDLTIVDTDDEAELKNASRRFRTRFQKNSENKRKLKVLYSNLSRDGDDGDDSAPPPVALFPVAPLIRYQKPFYHCGAKVYAAWTQDAPFRYYCGTIMASKCYGTSNFGDIRRYDIKYNDGDFAHAVPEEFVLPSKEESSLQQRFEEGVGVPAGIRRKTFPSKDDGFASKHGWFVSENCPGRAFHSLQEAIREHTKAGINIDGNNTNVGGQKPPSVSPQGKHEDSDRSLFSHDDEDENADVESDGSLFPSDDDDKRKPPATVGKPKETDREDLKARKNQYKRSSHAFNDSDLVITPVVREEKRLDYFRFIFEESVMVKDSRTVPPVEIPSRDNGKTYWMVYCELREKNEATRCTDNMGQSHYRSYYVTAESKTSLCEQLLSIAAFDDVVYEDGPEKALSRFALCASSCVRVTSGSGNTKTKDGYHGMLRYKTSDVEFIDDDGEQHLGCGFIPKEMLAKALGGLKRAQDCCAVQVRWYNPGLFGIGKGMLCVKDGIDKSEYFCCKSLFTGTSISRRIFILVQIPRESMLKVGKSANSMPKHRDGFILSIVNLMPSSQGYVVGKILFDKDPTKSDKGKLKPPASDAWRLLFDKGVRQNTLKQYVEDYKFGGIRHASVIGLIDPTGSIPNGMVYIPGMGKRLPSKIFITRSPCTEVSHGRVVEVAKELPPDAFQFFNREYSFGSVVFALEENPLPMKLADGDLDGDWYFICWDDKILSEVEENVDDAQIQFITDALIGHEFEYKMKGKWYPAQVVAKVDGEDSYEVTTGPPSKKETVFLKKWQIHDKRDFIQSVSNHRLTGSKNKEVEFEVNWGISHTTKWESVRSLHRKFFGGPPDEILTELKEIKEHKNTKLLCSYECCSKTYQEKWMQMHEVVSIDKVMVGEYAKKRNLFGEAGWEQSQTFWFDAMHDMIEGGHSMEMKKLIVHLNKLFKKSREDNGVRHRDTIAWGRAFQEAVANMKHGGKVELPYHLYFKNGGGEQEEMEG</sequence>
<feature type="compositionally biased region" description="Acidic residues" evidence="2">
    <location>
        <begin position="289"/>
        <end position="299"/>
    </location>
</feature>
<feature type="compositionally biased region" description="Basic and acidic residues" evidence="2">
    <location>
        <begin position="320"/>
        <end position="331"/>
    </location>
</feature>
<dbReference type="Gene3D" id="2.30.30.140">
    <property type="match status" value="1"/>
</dbReference>
<keyword evidence="1 4" id="KW-0696">RNA-directed RNA polymerase</keyword>
<feature type="region of interest" description="Disordered" evidence="2">
    <location>
        <begin position="255"/>
        <end position="338"/>
    </location>
</feature>
<evidence type="ECO:0000313" key="4">
    <source>
        <dbReference type="EMBL" id="ACN89267.1"/>
    </source>
</evidence>
<feature type="domain" description="RDRP core" evidence="3">
    <location>
        <begin position="669"/>
        <end position="781"/>
    </location>
</feature>
<keyword evidence="1" id="KW-0548">Nucleotidyltransferase</keyword>
<dbReference type="EMBL" id="FJ750275">
    <property type="protein sequence ID" value="ACN89267.1"/>
    <property type="molecule type" value="Genomic_DNA"/>
</dbReference>
<evidence type="ECO:0000256" key="2">
    <source>
        <dbReference type="SAM" id="MobiDB-lite"/>
    </source>
</evidence>